<dbReference type="InterPro" id="IPR025646">
    <property type="entry name" value="DUF4350"/>
</dbReference>
<dbReference type="RefSeq" id="WP_376845755.1">
    <property type="nucleotide sequence ID" value="NZ_JBHSFW010000002.1"/>
</dbReference>
<protein>
    <submittedName>
        <fullName evidence="2">DUF4350 domain-containing protein</fullName>
    </submittedName>
</protein>
<feature type="domain" description="DUF4350" evidence="1">
    <location>
        <begin position="42"/>
        <end position="207"/>
    </location>
</feature>
<name>A0ABV9GP49_9BACL</name>
<sequence length="381" mass="44352">MIINKNRFFPWLVFILALLVFCSLALLLTPEKPRNYPPYLAASPSPTGIKAFYTYLKEDADFKTERWQSTADNPSNKVVNQVMFMIAPDSPFPKKENVEWERWMRKGNTLFLMADNPKDFFDIQTSVKHAASESVSSLTGENAMSGDYHGKITTPYRLVKSKDDRILLKDQQGILSLTRPYGSGQLVVFLEPAWLTNDQILKEDHLAPILKWLNQTQPKMIWFNDAIHGNSGKPSTFDVYPSWLIVLIAQCGLISLLLIWHLGKRFGPIELPRAATIRVNDERLRALAAWSRRGHLYLDALYDQEAYLRQRLEDRWQISAHTDDDALFLHLQRRLPKERYKEWQAVWKEWRQLKTQSKVSKKTLLQWSTTFQNLLKEVESL</sequence>
<evidence type="ECO:0000259" key="1">
    <source>
        <dbReference type="Pfam" id="PF14258"/>
    </source>
</evidence>
<reference evidence="3" key="1">
    <citation type="journal article" date="2019" name="Int. J. Syst. Evol. Microbiol.">
        <title>The Global Catalogue of Microorganisms (GCM) 10K type strain sequencing project: providing services to taxonomists for standard genome sequencing and annotation.</title>
        <authorList>
            <consortium name="The Broad Institute Genomics Platform"/>
            <consortium name="The Broad Institute Genome Sequencing Center for Infectious Disease"/>
            <person name="Wu L."/>
            <person name="Ma J."/>
        </authorList>
    </citation>
    <scope>NUCLEOTIDE SEQUENCE [LARGE SCALE GENOMIC DNA]</scope>
    <source>
        <strain evidence="3">CGMCC 1.16306</strain>
    </source>
</reference>
<proteinExistence type="predicted"/>
<dbReference type="EMBL" id="JBHSFW010000002">
    <property type="protein sequence ID" value="MFC4618706.1"/>
    <property type="molecule type" value="Genomic_DNA"/>
</dbReference>
<keyword evidence="3" id="KW-1185">Reference proteome</keyword>
<comment type="caution">
    <text evidence="2">The sequence shown here is derived from an EMBL/GenBank/DDBJ whole genome shotgun (WGS) entry which is preliminary data.</text>
</comment>
<evidence type="ECO:0000313" key="3">
    <source>
        <dbReference type="Proteomes" id="UP001596022"/>
    </source>
</evidence>
<gene>
    <name evidence="2" type="ORF">ACFO4N_08140</name>
</gene>
<dbReference type="Proteomes" id="UP001596022">
    <property type="component" value="Unassembled WGS sequence"/>
</dbReference>
<dbReference type="Pfam" id="PF14258">
    <property type="entry name" value="DUF4350"/>
    <property type="match status" value="1"/>
</dbReference>
<accession>A0ABV9GP49</accession>
<evidence type="ECO:0000313" key="2">
    <source>
        <dbReference type="EMBL" id="MFC4618706.1"/>
    </source>
</evidence>
<organism evidence="2 3">
    <name type="scientific">Camelliibacillus cellulosilyticus</name>
    <dbReference type="NCBI Taxonomy" id="2174486"/>
    <lineage>
        <taxon>Bacteria</taxon>
        <taxon>Bacillati</taxon>
        <taxon>Bacillota</taxon>
        <taxon>Bacilli</taxon>
        <taxon>Bacillales</taxon>
        <taxon>Sporolactobacillaceae</taxon>
        <taxon>Camelliibacillus</taxon>
    </lineage>
</organism>